<feature type="transmembrane region" description="Helical" evidence="5">
    <location>
        <begin position="65"/>
        <end position="84"/>
    </location>
</feature>
<dbReference type="SUPFAM" id="SSF55874">
    <property type="entry name" value="ATPase domain of HSP90 chaperone/DNA topoisomerase II/histidine kinase"/>
    <property type="match status" value="1"/>
</dbReference>
<keyword evidence="4" id="KW-0418">Kinase</keyword>
<name>A0A1F6D7W9_9BACT</name>
<gene>
    <name evidence="7" type="ORF">A2853_00665</name>
</gene>
<accession>A0A1F6D7W9</accession>
<evidence type="ECO:0000256" key="1">
    <source>
        <dbReference type="ARBA" id="ARBA00000085"/>
    </source>
</evidence>
<evidence type="ECO:0000256" key="3">
    <source>
        <dbReference type="ARBA" id="ARBA00022679"/>
    </source>
</evidence>
<feature type="transmembrane region" description="Helical" evidence="5">
    <location>
        <begin position="21"/>
        <end position="45"/>
    </location>
</feature>
<evidence type="ECO:0000313" key="8">
    <source>
        <dbReference type="Proteomes" id="UP000177958"/>
    </source>
</evidence>
<dbReference type="PANTHER" id="PTHR43047">
    <property type="entry name" value="TWO-COMPONENT HISTIDINE PROTEIN KINASE"/>
    <property type="match status" value="1"/>
</dbReference>
<dbReference type="EMBL" id="MFKX01000027">
    <property type="protein sequence ID" value="OGG57420.1"/>
    <property type="molecule type" value="Genomic_DNA"/>
</dbReference>
<sequence>MTLGFQADEKLLAQTRKHWIVFFRDAGSAVAIGVTPFVLTAFITLPRALDPENPLFLTALGFVEIIWLLVIWIALVVLWTNYYLDLWVITDQRVMNVEETGLFHRIITAWRFEDIREVVTETRNPVQAFFDYGLVEFHTDQVGERIRMEGVPHPEAISALMSKQMGKYEKLQEVNKKQETLLHTISHEVKAHLTKNEAMFASIVEGDYGTIPEKLKTTANTALAETRQGVSMVMNVLSSSDFKTGTVQFKNELFDVAGAVHRVLAELKPNVERKGLTLQRFIQSGSYIVRGDEQKLREHVIRNLVDNAIHYTPHGLVNVTLTRIDNVIVLAVTDTGIGISSEDLPKLFTEGGKGERSETVNPASTGFGLFIAKSVVEAHGGIMWATSEGADQGSTFYMCLPAAERSPLAGKTVSSRDSSAIHTGV</sequence>
<evidence type="ECO:0000256" key="2">
    <source>
        <dbReference type="ARBA" id="ARBA00012438"/>
    </source>
</evidence>
<keyword evidence="5" id="KW-1133">Transmembrane helix</keyword>
<organism evidence="7 8">
    <name type="scientific">Candidatus Kaiserbacteria bacterium RIFCSPHIGHO2_01_FULL_55_17</name>
    <dbReference type="NCBI Taxonomy" id="1798484"/>
    <lineage>
        <taxon>Bacteria</taxon>
        <taxon>Candidatus Kaiseribacteriota</taxon>
    </lineage>
</organism>
<evidence type="ECO:0000256" key="4">
    <source>
        <dbReference type="ARBA" id="ARBA00022777"/>
    </source>
</evidence>
<keyword evidence="3" id="KW-0808">Transferase</keyword>
<dbReference type="GO" id="GO:0000155">
    <property type="term" value="F:phosphorelay sensor kinase activity"/>
    <property type="evidence" value="ECO:0007669"/>
    <property type="project" value="TreeGrafter"/>
</dbReference>
<dbReference type="GO" id="GO:0005886">
    <property type="term" value="C:plasma membrane"/>
    <property type="evidence" value="ECO:0007669"/>
    <property type="project" value="TreeGrafter"/>
</dbReference>
<dbReference type="InterPro" id="IPR005467">
    <property type="entry name" value="His_kinase_dom"/>
</dbReference>
<proteinExistence type="predicted"/>
<dbReference type="SMART" id="SM00387">
    <property type="entry name" value="HATPase_c"/>
    <property type="match status" value="1"/>
</dbReference>
<dbReference type="InterPro" id="IPR003594">
    <property type="entry name" value="HATPase_dom"/>
</dbReference>
<feature type="domain" description="Histidine kinase" evidence="6">
    <location>
        <begin position="184"/>
        <end position="404"/>
    </location>
</feature>
<keyword evidence="5" id="KW-0812">Transmembrane</keyword>
<dbReference type="Proteomes" id="UP000177958">
    <property type="component" value="Unassembled WGS sequence"/>
</dbReference>
<dbReference type="Pfam" id="PF02518">
    <property type="entry name" value="HATPase_c"/>
    <property type="match status" value="1"/>
</dbReference>
<reference evidence="7 8" key="1">
    <citation type="journal article" date="2016" name="Nat. Commun.">
        <title>Thousands of microbial genomes shed light on interconnected biogeochemical processes in an aquifer system.</title>
        <authorList>
            <person name="Anantharaman K."/>
            <person name="Brown C.T."/>
            <person name="Hug L.A."/>
            <person name="Sharon I."/>
            <person name="Castelle C.J."/>
            <person name="Probst A.J."/>
            <person name="Thomas B.C."/>
            <person name="Singh A."/>
            <person name="Wilkins M.J."/>
            <person name="Karaoz U."/>
            <person name="Brodie E.L."/>
            <person name="Williams K.H."/>
            <person name="Hubbard S.S."/>
            <person name="Banfield J.F."/>
        </authorList>
    </citation>
    <scope>NUCLEOTIDE SEQUENCE [LARGE SCALE GENOMIC DNA]</scope>
</reference>
<dbReference type="EC" id="2.7.13.3" evidence="2"/>
<dbReference type="PANTHER" id="PTHR43047:SF72">
    <property type="entry name" value="OSMOSENSING HISTIDINE PROTEIN KINASE SLN1"/>
    <property type="match status" value="1"/>
</dbReference>
<evidence type="ECO:0000256" key="5">
    <source>
        <dbReference type="SAM" id="Phobius"/>
    </source>
</evidence>
<comment type="caution">
    <text evidence="7">The sequence shown here is derived from an EMBL/GenBank/DDBJ whole genome shotgun (WGS) entry which is preliminary data.</text>
</comment>
<evidence type="ECO:0000313" key="7">
    <source>
        <dbReference type="EMBL" id="OGG57420.1"/>
    </source>
</evidence>
<dbReference type="PROSITE" id="PS50109">
    <property type="entry name" value="HIS_KIN"/>
    <property type="match status" value="1"/>
</dbReference>
<protein>
    <recommendedName>
        <fullName evidence="2">histidine kinase</fullName>
        <ecNumber evidence="2">2.7.13.3</ecNumber>
    </recommendedName>
</protein>
<dbReference type="AlphaFoldDB" id="A0A1F6D7W9"/>
<keyword evidence="5" id="KW-0472">Membrane</keyword>
<evidence type="ECO:0000259" key="6">
    <source>
        <dbReference type="PROSITE" id="PS50109"/>
    </source>
</evidence>
<dbReference type="InterPro" id="IPR004358">
    <property type="entry name" value="Sig_transdc_His_kin-like_C"/>
</dbReference>
<dbReference type="InterPro" id="IPR036890">
    <property type="entry name" value="HATPase_C_sf"/>
</dbReference>
<comment type="catalytic activity">
    <reaction evidence="1">
        <text>ATP + protein L-histidine = ADP + protein N-phospho-L-histidine.</text>
        <dbReference type="EC" id="2.7.13.3"/>
    </reaction>
</comment>
<dbReference type="PRINTS" id="PR00344">
    <property type="entry name" value="BCTRLSENSOR"/>
</dbReference>
<dbReference type="GO" id="GO:0009927">
    <property type="term" value="F:histidine phosphotransfer kinase activity"/>
    <property type="evidence" value="ECO:0007669"/>
    <property type="project" value="TreeGrafter"/>
</dbReference>
<dbReference type="Gene3D" id="3.30.565.10">
    <property type="entry name" value="Histidine kinase-like ATPase, C-terminal domain"/>
    <property type="match status" value="1"/>
</dbReference>